<keyword evidence="1" id="KW-0812">Transmembrane</keyword>
<comment type="caution">
    <text evidence="2">The sequence shown here is derived from an EMBL/GenBank/DDBJ whole genome shotgun (WGS) entry which is preliminary data.</text>
</comment>
<dbReference type="EMBL" id="MLQR01000022">
    <property type="protein sequence ID" value="OIJ14230.1"/>
    <property type="molecule type" value="Genomic_DNA"/>
</dbReference>
<protein>
    <submittedName>
        <fullName evidence="2">Uncharacterized protein</fullName>
    </submittedName>
</protein>
<feature type="transmembrane region" description="Helical" evidence="1">
    <location>
        <begin position="37"/>
        <end position="55"/>
    </location>
</feature>
<dbReference type="Proteomes" id="UP000179524">
    <property type="component" value="Unassembled WGS sequence"/>
</dbReference>
<sequence length="59" mass="7030">MEKIKIAFYELLAAFIVLFFVYIVSNSFFVINQSTKPYIIFISLLIFWIGKYSVINRKK</sequence>
<organism evidence="2 3">
    <name type="scientific">Anaerobacillus alkalilacustris</name>
    <dbReference type="NCBI Taxonomy" id="393763"/>
    <lineage>
        <taxon>Bacteria</taxon>
        <taxon>Bacillati</taxon>
        <taxon>Bacillota</taxon>
        <taxon>Bacilli</taxon>
        <taxon>Bacillales</taxon>
        <taxon>Bacillaceae</taxon>
        <taxon>Anaerobacillus</taxon>
    </lineage>
</organism>
<evidence type="ECO:0000313" key="3">
    <source>
        <dbReference type="Proteomes" id="UP000179524"/>
    </source>
</evidence>
<feature type="transmembrane region" description="Helical" evidence="1">
    <location>
        <begin position="7"/>
        <end position="31"/>
    </location>
</feature>
<keyword evidence="1" id="KW-1133">Transmembrane helix</keyword>
<gene>
    <name evidence="2" type="ORF">BKP37_09110</name>
</gene>
<keyword evidence="1" id="KW-0472">Membrane</keyword>
<keyword evidence="3" id="KW-1185">Reference proteome</keyword>
<evidence type="ECO:0000313" key="2">
    <source>
        <dbReference type="EMBL" id="OIJ14230.1"/>
    </source>
</evidence>
<dbReference type="AlphaFoldDB" id="A0A1S2LPV0"/>
<evidence type="ECO:0000256" key="1">
    <source>
        <dbReference type="SAM" id="Phobius"/>
    </source>
</evidence>
<name>A0A1S2LPV0_9BACI</name>
<proteinExistence type="predicted"/>
<accession>A0A1S2LPV0</accession>
<reference evidence="2 3" key="1">
    <citation type="submission" date="2016-10" db="EMBL/GenBank/DDBJ databases">
        <title>Draft genome sequences of four alkaliphilic bacteria belonging to the Anaerobacillus genus.</title>
        <authorList>
            <person name="Bassil N.M."/>
            <person name="Lloyd J.R."/>
        </authorList>
    </citation>
    <scope>NUCLEOTIDE SEQUENCE [LARGE SCALE GENOMIC DNA]</scope>
    <source>
        <strain evidence="2 3">DSM 18345</strain>
    </source>
</reference>